<keyword evidence="1" id="KW-0863">Zinc-finger</keyword>
<evidence type="ECO:0000256" key="2">
    <source>
        <dbReference type="SAM" id="MobiDB-lite"/>
    </source>
</evidence>
<dbReference type="PANTHER" id="PTHR35385:SF2">
    <property type="entry name" value="PROTEIN B, PUTATIVE-RELATED"/>
    <property type="match status" value="1"/>
</dbReference>
<sequence>MTTHILADIPPHPVLYRKQAIVPITSLILNEIQLHQIKSIYQDKKEYLVEYNTNSQHQQEALQVLKDLLLDRQSRESLDSRWTRRWSTMSKGKDKWQRILYQCKCGYDERVRQKRDAPANAGERQVPYDFTECMAHVEVSEFVDSGIVRRISGILEHNEKCASSKMVRLPSVPLHEDVYRMALGQLNEGASMAAVQARNQQMLAGRSYPSLQGQSPFNPSANCRYNIDTKDFQTIYRKFAREKGVDITVKPEQNLHDWLDENSTSYKPELKRAIFKYSPRFDAGSRLVVCIATSEMDNAAWKHTHKKQLLLDGTFGVVSSRMLLFIPMGVDENSKGLPLAFFLFSAPGGTKATHGAYDTKIIQDLLTRWKDHLGVRNGEAFEPSVAITDCDTRERSALLAVWPSIWLLLCKFHLRQCWTSKRKSLLKGTTFWKEHVQRRILNLEQRLLESDTHDIAVQSIVHETSYLQSTISDVSTSTDTKNLSRKAITYLEYISAQWMHGDMWTSWSQKGRSLASVRIGVPLESIVPTTNHLESFNFVLKHKFINQRKHSGHRLRFDIFIHLLVKEIIPEVYYRRYIQSQYTSWLRERFAESSGGVDLVRAKAMVDMRRDYDGGLLWWPLDRRRDDDGKALANDSRLIFVQTSSPLVIRATCASSSSNLLEAGHLRYWLELHTNGFGYCQCSDFTFRGGACKHLRAARLYVDQWVARGEVPPFRYPSTSDEAKFLRATSVRPIEAATKNPAMQLVQAFQSLASETQEGGKDTEGDGENEESSDSDSDGIGIDSYDPTKDFVSLSFV</sequence>
<feature type="domain" description="SWIM-type" evidence="3">
    <location>
        <begin position="668"/>
        <end position="703"/>
    </location>
</feature>
<organism evidence="4 5">
    <name type="scientific">Schizopora paradoxa</name>
    <dbReference type="NCBI Taxonomy" id="27342"/>
    <lineage>
        <taxon>Eukaryota</taxon>
        <taxon>Fungi</taxon>
        <taxon>Dikarya</taxon>
        <taxon>Basidiomycota</taxon>
        <taxon>Agaricomycotina</taxon>
        <taxon>Agaricomycetes</taxon>
        <taxon>Hymenochaetales</taxon>
        <taxon>Schizoporaceae</taxon>
        <taxon>Schizopora</taxon>
    </lineage>
</organism>
<dbReference type="InParanoid" id="A0A0H2R8I0"/>
<protein>
    <recommendedName>
        <fullName evidence="3">SWIM-type domain-containing protein</fullName>
    </recommendedName>
</protein>
<reference evidence="4 5" key="1">
    <citation type="submission" date="2015-04" db="EMBL/GenBank/DDBJ databases">
        <title>Complete genome sequence of Schizopora paradoxa KUC8140, a cosmopolitan wood degrader in East Asia.</title>
        <authorList>
            <consortium name="DOE Joint Genome Institute"/>
            <person name="Min B."/>
            <person name="Park H."/>
            <person name="Jang Y."/>
            <person name="Kim J.-J."/>
            <person name="Kim K.H."/>
            <person name="Pangilinan J."/>
            <person name="Lipzen A."/>
            <person name="Riley R."/>
            <person name="Grigoriev I.V."/>
            <person name="Spatafora J.W."/>
            <person name="Choi I.-G."/>
        </authorList>
    </citation>
    <scope>NUCLEOTIDE SEQUENCE [LARGE SCALE GENOMIC DNA]</scope>
    <source>
        <strain evidence="4 5">KUC8140</strain>
    </source>
</reference>
<gene>
    <name evidence="4" type="ORF">SCHPADRAFT_987493</name>
</gene>
<dbReference type="STRING" id="27342.A0A0H2R8I0"/>
<name>A0A0H2R8I0_9AGAM</name>
<proteinExistence type="predicted"/>
<keyword evidence="5" id="KW-1185">Reference proteome</keyword>
<dbReference type="Pfam" id="PF10551">
    <property type="entry name" value="MULE"/>
    <property type="match status" value="1"/>
</dbReference>
<dbReference type="InterPro" id="IPR007527">
    <property type="entry name" value="Znf_SWIM"/>
</dbReference>
<feature type="compositionally biased region" description="Acidic residues" evidence="2">
    <location>
        <begin position="765"/>
        <end position="777"/>
    </location>
</feature>
<dbReference type="PANTHER" id="PTHR35385">
    <property type="entry name" value="PROTEIN B, PUTATIVE-RELATED-RELATED"/>
    <property type="match status" value="1"/>
</dbReference>
<dbReference type="Proteomes" id="UP000053477">
    <property type="component" value="Unassembled WGS sequence"/>
</dbReference>
<dbReference type="OrthoDB" id="2422225at2759"/>
<dbReference type="EMBL" id="KQ086262">
    <property type="protein sequence ID" value="KLO05838.1"/>
    <property type="molecule type" value="Genomic_DNA"/>
</dbReference>
<evidence type="ECO:0000313" key="5">
    <source>
        <dbReference type="Proteomes" id="UP000053477"/>
    </source>
</evidence>
<dbReference type="PROSITE" id="PS50966">
    <property type="entry name" value="ZF_SWIM"/>
    <property type="match status" value="1"/>
</dbReference>
<keyword evidence="1" id="KW-0862">Zinc</keyword>
<evidence type="ECO:0000313" key="4">
    <source>
        <dbReference type="EMBL" id="KLO05838.1"/>
    </source>
</evidence>
<dbReference type="InterPro" id="IPR018289">
    <property type="entry name" value="MULE_transposase_dom"/>
</dbReference>
<keyword evidence="1" id="KW-0479">Metal-binding</keyword>
<evidence type="ECO:0000259" key="3">
    <source>
        <dbReference type="PROSITE" id="PS50966"/>
    </source>
</evidence>
<accession>A0A0H2R8I0</accession>
<dbReference type="GO" id="GO:0008270">
    <property type="term" value="F:zinc ion binding"/>
    <property type="evidence" value="ECO:0007669"/>
    <property type="project" value="UniProtKB-KW"/>
</dbReference>
<evidence type="ECO:0000256" key="1">
    <source>
        <dbReference type="PROSITE-ProRule" id="PRU00325"/>
    </source>
</evidence>
<feature type="region of interest" description="Disordered" evidence="2">
    <location>
        <begin position="750"/>
        <end position="797"/>
    </location>
</feature>
<dbReference type="AlphaFoldDB" id="A0A0H2R8I0"/>